<dbReference type="AlphaFoldDB" id="A0A484WSF0"/>
<dbReference type="SUPFAM" id="SSF144083">
    <property type="entry name" value="Magnesium transport protein CorA, transmembrane region"/>
    <property type="match status" value="1"/>
</dbReference>
<keyword evidence="5 13" id="KW-1003">Cell membrane</keyword>
<evidence type="ECO:0000313" key="16">
    <source>
        <dbReference type="EMBL" id="VFS14264.1"/>
    </source>
</evidence>
<gene>
    <name evidence="13 16" type="primary">corA</name>
    <name evidence="16" type="ORF">NCTC12126_00834</name>
</gene>
<dbReference type="InterPro" id="IPR050829">
    <property type="entry name" value="CorA_MIT"/>
</dbReference>
<keyword evidence="10 13" id="KW-0406">Ion transport</keyword>
<dbReference type="GO" id="GO:0015087">
    <property type="term" value="F:cobalt ion transmembrane transporter activity"/>
    <property type="evidence" value="ECO:0007669"/>
    <property type="project" value="UniProtKB-UniRule"/>
</dbReference>
<dbReference type="NCBIfam" id="TIGR00383">
    <property type="entry name" value="corA"/>
    <property type="match status" value="1"/>
</dbReference>
<feature type="coiled-coil region" evidence="14">
    <location>
        <begin position="134"/>
        <end position="161"/>
    </location>
</feature>
<dbReference type="PANTHER" id="PTHR47685:SF1">
    <property type="entry name" value="MAGNESIUM TRANSPORT PROTEIN CORA"/>
    <property type="match status" value="1"/>
</dbReference>
<organism evidence="16 17">
    <name type="scientific">Enterobacter cancerogenus</name>
    <dbReference type="NCBI Taxonomy" id="69218"/>
    <lineage>
        <taxon>Bacteria</taxon>
        <taxon>Pseudomonadati</taxon>
        <taxon>Pseudomonadota</taxon>
        <taxon>Gammaproteobacteria</taxon>
        <taxon>Enterobacterales</taxon>
        <taxon>Enterobacteriaceae</taxon>
        <taxon>Enterobacter</taxon>
        <taxon>Enterobacter cloacae complex</taxon>
    </lineage>
</organism>
<dbReference type="FunFam" id="1.20.58.340:FF:000001">
    <property type="entry name" value="Magnesium transport protein CorA"/>
    <property type="match status" value="1"/>
</dbReference>
<evidence type="ECO:0000256" key="1">
    <source>
        <dbReference type="ARBA" id="ARBA00004429"/>
    </source>
</evidence>
<dbReference type="EMBL" id="CAADIW010000004">
    <property type="protein sequence ID" value="VFS14264.1"/>
    <property type="molecule type" value="Genomic_DNA"/>
</dbReference>
<dbReference type="InterPro" id="IPR045863">
    <property type="entry name" value="CorA_TM1_TM2"/>
</dbReference>
<dbReference type="GO" id="GO:0015099">
    <property type="term" value="F:nickel cation transmembrane transporter activity"/>
    <property type="evidence" value="ECO:0007669"/>
    <property type="project" value="TreeGrafter"/>
</dbReference>
<feature type="region of interest" description="Disordered" evidence="15">
    <location>
        <begin position="405"/>
        <end position="435"/>
    </location>
</feature>
<dbReference type="GO" id="GO:0005886">
    <property type="term" value="C:plasma membrane"/>
    <property type="evidence" value="ECO:0007669"/>
    <property type="project" value="UniProtKB-SubCell"/>
</dbReference>
<evidence type="ECO:0000256" key="15">
    <source>
        <dbReference type="SAM" id="MobiDB-lite"/>
    </source>
</evidence>
<dbReference type="InterPro" id="IPR045861">
    <property type="entry name" value="CorA_cytoplasmic_dom"/>
</dbReference>
<keyword evidence="6" id="KW-0997">Cell inner membrane</keyword>
<keyword evidence="14" id="KW-0175">Coiled coil</keyword>
<sequence length="490" mass="56247">MLSAFQLEKNRLTRLEAEESQPLIDAVWVDLVEPDDDERLRVQSELGQSLATRPELEDIEASARFFEDEDGLHIHSFFFFEDADDHAGNSTVAFTIRDGRLFTLRERELPAFRLYRMRARSQAMVDGNAYELLLDLFETKIEQLADEIENIYSDLEKLSRVIMEGHQGDEYDEALSTLAELEDIGWKVRLCLMDTQRALNFLVRKARLPGGQLEQAREILRDIESLLPHNESLFQKVNFLMQAAMGFINIEQNRIIKIFSVVSVVFLPPTLVASSYGMNFEFMPELKWSFGYPGAIIFMIPRPGWRRICTLNGRTGFENPPGGATLTGPTERVGRIRRSLPSGKKALQPFTHPALGINCIRHENRQCDPDEGERHHLIRTRHFAVKHHRQQEHQRRADVLEEAERREAQARSCAGEAQERDRGDHARRHQQNVKRPGVITHVAGGAVGNAKQVNRGHRQQPQGFEQHTGLRFNGDFLTYQPVERKAERQA</sequence>
<evidence type="ECO:0000256" key="8">
    <source>
        <dbReference type="ARBA" id="ARBA00022842"/>
    </source>
</evidence>
<keyword evidence="8 13" id="KW-0460">Magnesium</keyword>
<keyword evidence="4 13" id="KW-0813">Transport</keyword>
<comment type="catalytic activity">
    <reaction evidence="12">
        <text>Mg(2+)(in) = Mg(2+)(out)</text>
        <dbReference type="Rhea" id="RHEA:29827"/>
        <dbReference type="ChEBI" id="CHEBI:18420"/>
    </reaction>
</comment>
<dbReference type="Pfam" id="PF01544">
    <property type="entry name" value="CorA"/>
    <property type="match status" value="1"/>
</dbReference>
<evidence type="ECO:0000256" key="13">
    <source>
        <dbReference type="RuleBase" id="RU362010"/>
    </source>
</evidence>
<dbReference type="InterPro" id="IPR004488">
    <property type="entry name" value="Mg/Co-transport_prot_CorA"/>
</dbReference>
<keyword evidence="9" id="KW-1133">Transmembrane helix</keyword>
<evidence type="ECO:0000256" key="14">
    <source>
        <dbReference type="SAM" id="Coils"/>
    </source>
</evidence>
<comment type="subcellular location">
    <subcellularLocation>
        <location evidence="1">Cell inner membrane</location>
        <topology evidence="1">Multi-pass membrane protein</topology>
    </subcellularLocation>
    <subcellularLocation>
        <location evidence="13">Membrane</location>
        <topology evidence="13">Multi-pass membrane protein</topology>
    </subcellularLocation>
</comment>
<dbReference type="Proteomes" id="UP000351155">
    <property type="component" value="Unassembled WGS sequence"/>
</dbReference>
<evidence type="ECO:0000256" key="12">
    <source>
        <dbReference type="ARBA" id="ARBA00034269"/>
    </source>
</evidence>
<evidence type="ECO:0000256" key="3">
    <source>
        <dbReference type="ARBA" id="ARBA00019439"/>
    </source>
</evidence>
<dbReference type="InterPro" id="IPR002523">
    <property type="entry name" value="MgTranspt_CorA/ZnTranspt_ZntB"/>
</dbReference>
<evidence type="ECO:0000256" key="10">
    <source>
        <dbReference type="ARBA" id="ARBA00023065"/>
    </source>
</evidence>
<dbReference type="CDD" id="cd12835">
    <property type="entry name" value="EcCorA-like_1"/>
    <property type="match status" value="1"/>
</dbReference>
<evidence type="ECO:0000256" key="4">
    <source>
        <dbReference type="ARBA" id="ARBA00022448"/>
    </source>
</evidence>
<keyword evidence="7" id="KW-0812">Transmembrane</keyword>
<name>A0A484WSF0_9ENTR</name>
<accession>A0A484WSF0</accession>
<evidence type="ECO:0000256" key="2">
    <source>
        <dbReference type="ARBA" id="ARBA00009765"/>
    </source>
</evidence>
<evidence type="ECO:0000256" key="6">
    <source>
        <dbReference type="ARBA" id="ARBA00022519"/>
    </source>
</evidence>
<comment type="similarity">
    <text evidence="2 13">Belongs to the CorA metal ion transporter (MIT) (TC 1.A.35) family.</text>
</comment>
<reference evidence="16 17" key="1">
    <citation type="submission" date="2019-03" db="EMBL/GenBank/DDBJ databases">
        <authorList>
            <consortium name="Pathogen Informatics"/>
        </authorList>
    </citation>
    <scope>NUCLEOTIDE SEQUENCE [LARGE SCALE GENOMIC DNA]</scope>
    <source>
        <strain evidence="16 17">NCTC12126</strain>
    </source>
</reference>
<evidence type="ECO:0000256" key="9">
    <source>
        <dbReference type="ARBA" id="ARBA00022989"/>
    </source>
</evidence>
<keyword evidence="11" id="KW-0472">Membrane</keyword>
<dbReference type="PANTHER" id="PTHR47685">
    <property type="entry name" value="MAGNESIUM TRANSPORT PROTEIN CORA"/>
    <property type="match status" value="1"/>
</dbReference>
<comment type="function">
    <text evidence="13">Mediates influx of magnesium ions.</text>
</comment>
<evidence type="ECO:0000256" key="11">
    <source>
        <dbReference type="ARBA" id="ARBA00023136"/>
    </source>
</evidence>
<dbReference type="SUPFAM" id="SSF143865">
    <property type="entry name" value="CorA soluble domain-like"/>
    <property type="match status" value="1"/>
</dbReference>
<dbReference type="Gene3D" id="1.20.58.340">
    <property type="entry name" value="Magnesium transport protein CorA, transmembrane region"/>
    <property type="match status" value="1"/>
</dbReference>
<dbReference type="GO" id="GO:0015095">
    <property type="term" value="F:magnesium ion transmembrane transporter activity"/>
    <property type="evidence" value="ECO:0007669"/>
    <property type="project" value="UniProtKB-UniRule"/>
</dbReference>
<proteinExistence type="inferred from homology"/>
<evidence type="ECO:0000256" key="5">
    <source>
        <dbReference type="ARBA" id="ARBA00022475"/>
    </source>
</evidence>
<evidence type="ECO:0000313" key="17">
    <source>
        <dbReference type="Proteomes" id="UP000351155"/>
    </source>
</evidence>
<protein>
    <recommendedName>
        <fullName evidence="3 13">Magnesium transport protein CorA</fullName>
    </recommendedName>
</protein>
<evidence type="ECO:0000256" key="7">
    <source>
        <dbReference type="ARBA" id="ARBA00022692"/>
    </source>
</evidence>